<feature type="region of interest" description="Disordered" evidence="5">
    <location>
        <begin position="462"/>
        <end position="482"/>
    </location>
</feature>
<feature type="compositionally biased region" description="Low complexity" evidence="5">
    <location>
        <begin position="1085"/>
        <end position="1096"/>
    </location>
</feature>
<proteinExistence type="predicted"/>
<feature type="compositionally biased region" description="Basic and acidic residues" evidence="5">
    <location>
        <begin position="778"/>
        <end position="788"/>
    </location>
</feature>
<dbReference type="Pfam" id="PF24905">
    <property type="entry name" value="TTC3_9th"/>
    <property type="match status" value="1"/>
</dbReference>
<dbReference type="InterPro" id="IPR056871">
    <property type="entry name" value="WH_TTC3"/>
</dbReference>
<keyword evidence="8" id="KW-1185">Reference proteome</keyword>
<dbReference type="SUPFAM" id="SSF48452">
    <property type="entry name" value="TPR-like"/>
    <property type="match status" value="2"/>
</dbReference>
<gene>
    <name evidence="7" type="ORF">P5673_009480</name>
</gene>
<dbReference type="InterPro" id="IPR043866">
    <property type="entry name" value="TTC3/DZIP3_dom"/>
</dbReference>
<dbReference type="InterPro" id="IPR011990">
    <property type="entry name" value="TPR-like_helical_dom_sf"/>
</dbReference>
<keyword evidence="4" id="KW-0175">Coiled coil</keyword>
<evidence type="ECO:0000256" key="5">
    <source>
        <dbReference type="SAM" id="MobiDB-lite"/>
    </source>
</evidence>
<feature type="coiled-coil region" evidence="4">
    <location>
        <begin position="1286"/>
        <end position="1345"/>
    </location>
</feature>
<dbReference type="PROSITE" id="PS50089">
    <property type="entry name" value="ZF_RING_2"/>
    <property type="match status" value="1"/>
</dbReference>
<dbReference type="InterPro" id="IPR056870">
    <property type="entry name" value="TTC3/DZIP3/RBM44-like_helical"/>
</dbReference>
<dbReference type="Gene3D" id="1.25.40.10">
    <property type="entry name" value="Tetratricopeptide repeat domain"/>
    <property type="match status" value="2"/>
</dbReference>
<accession>A0AAD9QSY9</accession>
<feature type="region of interest" description="Disordered" evidence="5">
    <location>
        <begin position="753"/>
        <end position="832"/>
    </location>
</feature>
<sequence length="1749" mass="196783">MPNAPRKNLRNKEASPWRRVVGEYDADEDELPPLVPCNEEEDSDTDSYYEKSTTKMKTKPFKTKNNAECADMWYELSSKEKEENIHVMKIYLLSPFLFGQVKSNQDDKWINWAYDCDLLPSKSTFEIKSLGEKYFDAIDVIEDAFDKLADNALRKNKDGLVKTLDIIANPKLRVSQHLEKAILCADSFLAFTNIRCKIEMKQGMTQKQGDMALLLAHNQVSCHIKDLASGVDIVASFNKECKQGEKQTADKKKEGNAAFQEKKYKAAISRYTLALHSSPYNHVLYSNRAQSYLNAQEPWCALADGRRAVVLKGDWDKAHFRYAQAFFETGQFKRAKEVNRKGRKICAVKKDLDVQFERFEKSGNLAGKIAGDKKFAKERKLPHDLPGWVTPNPSDTGGSEDDDEDAIQDELEDQTASEDLNSDSSDEEESGGSSEWKKPNSATEWRKKRCGKKLESWREKLLDQAKPEVRPTAEKRKNKRAKALQLEQKKTDLRGFLKQGSFAIFNEKYTDAVQNYSEAMSLLKQQDFKFQVFDMVQTEFVTLSYGLGAAYLKLGGHDELLKAKRQFEIILDEHKNFIFPLAYLGIGRVFWKQNRFLEALEPLEKGLAVVVNKGSKDLKTYRWPQSSFPIDESKYEKLKSEIEILIRKCRHPPLPNAVCRYPDCLNKLQIYQTDPDYKGYVRLVCNEECKVDFHPACWKKQKATQQEQTGDKDFLEDPCLTPDCVGSVVNIQLFDTEGLKIEFKHERLLAKPEPKPKAAKPNKMKAGGINLKQKKKKGKEDLKIKDSPTEDFPPEVERVSIKPTLQSNLPTPEEMVSKQAHSKLEKEDYETSDGFQTGEGVFILKKEDEKEQVKGVGKAKTKKKKLKNTQTLDEFLQDRGGQQTLRPGLLENDDVDEVTLPKSKFNFVPPPPCWNQHEMEGPFAMDTEIQRMSAKMEAARNLWLGSGNMFPQHSSTVPQQPDVGLDEVVDYVTSMIEEILRVHGPLELADPNIMQPLSSLPDSYQNIIESAGGLRAILEKSYKFVFYQNEVMLQELLLENMKKIAENPFLHFPNGTNNTGELSILDEKLVRKVEQWVSRDDNVETSRSQSKSSTTKFNPDAKEFVPAPSQTDLLRNSSPVTPVVTLQETELRNEESRKESTITKDLEPVSSECKVKKPVENTVENVVTDVAAKNVEGGNNVDCGEGTIFKEGALEKDVDLSKTACNFAPAKETVTNVEGTTMPLTCHKGKGSNITAIEPAVVGKEKSVQTQQSLKSKCVGTEPLLEPFKAEYQRVAAERDACQTSLRKTLAEVEKVKKELSEVLQEKEKYCKELQELKQKNLEEMHKLRQECEDKDDRLKILSKNLQQNNEDKIWSSFIKQTLHLRKEGDRAFVVFNEKHTFVDDVAGRSESENSRCKDVFSSGTINNLKQELATIKGQFTLEKDAWNKERSEKENLAKNIKLQHQQQQGRAQEAEANFNDQIELLKNGRTLASVPHLNIPGPPPYPGIPVLQSLSLVNGNPPALRAAHLPLPNTSTSATPTRPVNVAPPTAIVGAANGDKLTDAAGRAMAAAVAAAPIHAAVGGIMADKAKSNSFEKIMLRLSTMYPNFSRLELTGFIKEVRQNKHGSLTGLSLEDIVANVSALVEQKKKAGLLRPAAPPTTNNSTIQRPTNVAAMPQVTQPSPILVPPSKIKPTALEVSDIPTDGGSEEDMCVICHEDMNLTSIVVTLECGHRYHSHCIRKWLLGEQSTCPTCRVHALLPDEFPRLK</sequence>
<dbReference type="Pfam" id="PF24812">
    <property type="entry name" value="WHD_TTC3"/>
    <property type="match status" value="1"/>
</dbReference>
<name>A0AAD9QSY9_ACRCE</name>
<feature type="domain" description="RING-type" evidence="6">
    <location>
        <begin position="1694"/>
        <end position="1736"/>
    </location>
</feature>
<dbReference type="InterPro" id="IPR001841">
    <property type="entry name" value="Znf_RING"/>
</dbReference>
<dbReference type="PANTHER" id="PTHR17550:SF4">
    <property type="entry name" value="E3 UBIQUITIN-PROTEIN LIGASE TTC3"/>
    <property type="match status" value="1"/>
</dbReference>
<dbReference type="GO" id="GO:0008270">
    <property type="term" value="F:zinc ion binding"/>
    <property type="evidence" value="ECO:0007669"/>
    <property type="project" value="UniProtKB-KW"/>
</dbReference>
<feature type="region of interest" description="Disordered" evidence="5">
    <location>
        <begin position="1080"/>
        <end position="1116"/>
    </location>
</feature>
<evidence type="ECO:0000256" key="4">
    <source>
        <dbReference type="SAM" id="Coils"/>
    </source>
</evidence>
<dbReference type="SUPFAM" id="SSF57850">
    <property type="entry name" value="RING/U-box"/>
    <property type="match status" value="1"/>
</dbReference>
<keyword evidence="2" id="KW-0862">Zinc</keyword>
<feature type="region of interest" description="Disordered" evidence="5">
    <location>
        <begin position="1"/>
        <end position="51"/>
    </location>
</feature>
<keyword evidence="1 3" id="KW-0479">Metal-binding</keyword>
<dbReference type="PANTHER" id="PTHR17550">
    <property type="entry name" value="E3 UBIQUITIN-PROTEIN LIGASE TTC3"/>
    <property type="match status" value="1"/>
</dbReference>
<reference evidence="7" key="1">
    <citation type="journal article" date="2023" name="G3 (Bethesda)">
        <title>Whole genome assembly and annotation of the endangered Caribbean coral Acropora cervicornis.</title>
        <authorList>
            <person name="Selwyn J.D."/>
            <person name="Vollmer S.V."/>
        </authorList>
    </citation>
    <scope>NUCLEOTIDE SEQUENCE</scope>
    <source>
        <strain evidence="7">K2</strain>
    </source>
</reference>
<dbReference type="EMBL" id="JARQWQ010000016">
    <property type="protein sequence ID" value="KAK2566799.1"/>
    <property type="molecule type" value="Genomic_DNA"/>
</dbReference>
<feature type="compositionally biased region" description="Acidic residues" evidence="5">
    <location>
        <begin position="398"/>
        <end position="430"/>
    </location>
</feature>
<dbReference type="Gene3D" id="3.30.40.10">
    <property type="entry name" value="Zinc/RING finger domain, C3HC4 (zinc finger)"/>
    <property type="match status" value="1"/>
</dbReference>
<evidence type="ECO:0000259" key="6">
    <source>
        <dbReference type="PROSITE" id="PS50089"/>
    </source>
</evidence>
<comment type="caution">
    <text evidence="7">The sequence shown here is derived from an EMBL/GenBank/DDBJ whole genome shotgun (WGS) entry which is preliminary data.</text>
</comment>
<dbReference type="Proteomes" id="UP001249851">
    <property type="component" value="Unassembled WGS sequence"/>
</dbReference>
<dbReference type="Pfam" id="PF13639">
    <property type="entry name" value="zf-RING_2"/>
    <property type="match status" value="1"/>
</dbReference>
<protein>
    <submittedName>
        <fullName evidence="7">E3 ubiquitin-protein ligase TTC3</fullName>
    </submittedName>
</protein>
<reference evidence="7" key="2">
    <citation type="journal article" date="2023" name="Science">
        <title>Genomic signatures of disease resistance in endangered staghorn corals.</title>
        <authorList>
            <person name="Vollmer S.V."/>
            <person name="Selwyn J.D."/>
            <person name="Despard B.A."/>
            <person name="Roesel C.L."/>
        </authorList>
    </citation>
    <scope>NUCLEOTIDE SEQUENCE</scope>
    <source>
        <strain evidence="7">K2</strain>
    </source>
</reference>
<evidence type="ECO:0000256" key="3">
    <source>
        <dbReference type="PROSITE-ProRule" id="PRU00175"/>
    </source>
</evidence>
<feature type="region of interest" description="Disordered" evidence="5">
    <location>
        <begin position="380"/>
        <end position="449"/>
    </location>
</feature>
<keyword evidence="1 3" id="KW-0863">Zinc-finger</keyword>
<dbReference type="SMART" id="SM00184">
    <property type="entry name" value="RING"/>
    <property type="match status" value="1"/>
</dbReference>
<dbReference type="Pfam" id="PF19179">
    <property type="entry name" value="TTC3_DZIP3_dom"/>
    <property type="match status" value="1"/>
</dbReference>
<feature type="compositionally biased region" description="Basic and acidic residues" evidence="5">
    <location>
        <begin position="10"/>
        <end position="22"/>
    </location>
</feature>
<organism evidence="7 8">
    <name type="scientific">Acropora cervicornis</name>
    <name type="common">Staghorn coral</name>
    <dbReference type="NCBI Taxonomy" id="6130"/>
    <lineage>
        <taxon>Eukaryota</taxon>
        <taxon>Metazoa</taxon>
        <taxon>Cnidaria</taxon>
        <taxon>Anthozoa</taxon>
        <taxon>Hexacorallia</taxon>
        <taxon>Scleractinia</taxon>
        <taxon>Astrocoeniina</taxon>
        <taxon>Acroporidae</taxon>
        <taxon>Acropora</taxon>
    </lineage>
</organism>
<evidence type="ECO:0000313" key="7">
    <source>
        <dbReference type="EMBL" id="KAK2566799.1"/>
    </source>
</evidence>
<feature type="coiled-coil region" evidence="4">
    <location>
        <begin position="1424"/>
        <end position="1458"/>
    </location>
</feature>
<evidence type="ECO:0000256" key="2">
    <source>
        <dbReference type="ARBA" id="ARBA00022833"/>
    </source>
</evidence>
<dbReference type="CDD" id="cd16481">
    <property type="entry name" value="RING-H2_TTC3"/>
    <property type="match status" value="1"/>
</dbReference>
<evidence type="ECO:0000256" key="1">
    <source>
        <dbReference type="ARBA" id="ARBA00022771"/>
    </source>
</evidence>
<feature type="compositionally biased region" description="Acidic residues" evidence="5">
    <location>
        <begin position="38"/>
        <end position="47"/>
    </location>
</feature>
<evidence type="ECO:0000313" key="8">
    <source>
        <dbReference type="Proteomes" id="UP001249851"/>
    </source>
</evidence>
<dbReference type="InterPro" id="IPR019734">
    <property type="entry name" value="TPR_rpt"/>
</dbReference>
<feature type="compositionally biased region" description="Basic and acidic residues" evidence="5">
    <location>
        <begin position="462"/>
        <end position="475"/>
    </location>
</feature>
<dbReference type="GO" id="GO:0005737">
    <property type="term" value="C:cytoplasm"/>
    <property type="evidence" value="ECO:0007669"/>
    <property type="project" value="UniProtKB-ARBA"/>
</dbReference>
<dbReference type="InterPro" id="IPR013083">
    <property type="entry name" value="Znf_RING/FYVE/PHD"/>
</dbReference>
<dbReference type="SMART" id="SM00028">
    <property type="entry name" value="TPR"/>
    <property type="match status" value="4"/>
</dbReference>